<evidence type="ECO:0000256" key="8">
    <source>
        <dbReference type="ARBA" id="ARBA00023288"/>
    </source>
</evidence>
<evidence type="ECO:0000256" key="4">
    <source>
        <dbReference type="ARBA" id="ARBA00022622"/>
    </source>
</evidence>
<evidence type="ECO:0000256" key="2">
    <source>
        <dbReference type="ARBA" id="ARBA00004609"/>
    </source>
</evidence>
<keyword evidence="5 9" id="KW-0732">Signal</keyword>
<evidence type="ECO:0000256" key="5">
    <source>
        <dbReference type="ARBA" id="ARBA00022729"/>
    </source>
</evidence>
<evidence type="ECO:0000313" key="12">
    <source>
        <dbReference type="Proteomes" id="UP000266743"/>
    </source>
</evidence>
<feature type="domain" description="Trypanosome variant surface glycoprotein B-type N-terminal" evidence="10">
    <location>
        <begin position="74"/>
        <end position="371"/>
    </location>
</feature>
<dbReference type="Proteomes" id="UP000266743">
    <property type="component" value="Chromosome 4"/>
</dbReference>
<feature type="signal peptide" evidence="9">
    <location>
        <begin position="1"/>
        <end position="21"/>
    </location>
</feature>
<protein>
    <submittedName>
        <fullName evidence="11">Trypanosomal VSG domain containing protein</fullName>
    </submittedName>
</protein>
<dbReference type="InterPro" id="IPR025932">
    <property type="entry name" value="Trypano_VSG_B_N_dom"/>
</dbReference>
<dbReference type="AlphaFoldDB" id="A0A3L6L8Z8"/>
<comment type="function">
    <text evidence="1">VSG forms a coat on the surface of the parasite. The trypanosome evades the immune response of the host by expressing a series of antigenically distinct VSGs from an estimated 1000 VSG genes.</text>
</comment>
<proteinExistence type="predicted"/>
<keyword evidence="4" id="KW-0336">GPI-anchor</keyword>
<dbReference type="GO" id="GO:0005886">
    <property type="term" value="C:plasma membrane"/>
    <property type="evidence" value="ECO:0007669"/>
    <property type="project" value="UniProtKB-SubCell"/>
</dbReference>
<comment type="subcellular location">
    <subcellularLocation>
        <location evidence="2">Cell membrane</location>
        <topology evidence="2">Lipid-anchor</topology>
        <topology evidence="2">GPI-anchor</topology>
    </subcellularLocation>
</comment>
<evidence type="ECO:0000256" key="1">
    <source>
        <dbReference type="ARBA" id="ARBA00002523"/>
    </source>
</evidence>
<dbReference type="GO" id="GO:0098552">
    <property type="term" value="C:side of membrane"/>
    <property type="evidence" value="ECO:0007669"/>
    <property type="project" value="UniProtKB-KW"/>
</dbReference>
<evidence type="ECO:0000256" key="6">
    <source>
        <dbReference type="ARBA" id="ARBA00023136"/>
    </source>
</evidence>
<evidence type="ECO:0000256" key="3">
    <source>
        <dbReference type="ARBA" id="ARBA00022475"/>
    </source>
</evidence>
<name>A0A3L6L8Z8_9TRYP</name>
<keyword evidence="7" id="KW-0325">Glycoprotein</keyword>
<comment type="caution">
    <text evidence="11">The sequence shown here is derived from an EMBL/GenBank/DDBJ whole genome shotgun (WGS) entry which is preliminary data.</text>
</comment>
<evidence type="ECO:0000313" key="11">
    <source>
        <dbReference type="EMBL" id="RHW72735.1"/>
    </source>
</evidence>
<keyword evidence="8" id="KW-0449">Lipoprotein</keyword>
<organism evidence="11 12">
    <name type="scientific">Trypanosoma brucei equiperdum</name>
    <dbReference type="NCBI Taxonomy" id="630700"/>
    <lineage>
        <taxon>Eukaryota</taxon>
        <taxon>Discoba</taxon>
        <taxon>Euglenozoa</taxon>
        <taxon>Kinetoplastea</taxon>
        <taxon>Metakinetoplastina</taxon>
        <taxon>Trypanosomatida</taxon>
        <taxon>Trypanosomatidae</taxon>
        <taxon>Trypanosoma</taxon>
    </lineage>
</organism>
<evidence type="ECO:0000259" key="10">
    <source>
        <dbReference type="Pfam" id="PF13206"/>
    </source>
</evidence>
<evidence type="ECO:0000256" key="9">
    <source>
        <dbReference type="SAM" id="SignalP"/>
    </source>
</evidence>
<keyword evidence="6" id="KW-0472">Membrane</keyword>
<dbReference type="Pfam" id="PF13206">
    <property type="entry name" value="VSG_B"/>
    <property type="match status" value="1"/>
</dbReference>
<feature type="chain" id="PRO_5018046916" evidence="9">
    <location>
        <begin position="22"/>
        <end position="426"/>
    </location>
</feature>
<evidence type="ECO:0000256" key="7">
    <source>
        <dbReference type="ARBA" id="ARBA00023180"/>
    </source>
</evidence>
<sequence>MKEIIVTFLLAAFGAFRLACGEDSKLVNEKEFNQMCEILRLAEGEPEKVMEEPANLTDIIDRLQMFVKATYVKDSLYKEAMERRKGTVNNSGAAKMSMHRANDIIRWKVTHEKLIKLAEKATILVSGIREERRLANVSRKFALERMAQVVYGANAGRLMEKEEFEKFAVHTGDTLIGNSAEETCGAGYHPSTEDAMAGRSLVGDFFCLCVGEENNETVCHKSIKGPGRKKLWKNVSYDGSDVAFGDGWFKIKDEACPKNENLKLITPERIQDAVREFNKLLGRQRENITMNMKESEGFRTYVFGRANRIHTGVFDRSENICTGKNDQMCVNYAYRLLTQKGIEWQLRLLDAEKYLVEMERHNKEAKVLLGRLWKLAESMKSAAAKINLNLEDLMMESEVNEVEEDGAAFSVSLTVLTMMALTAFVA</sequence>
<accession>A0A3L6L8Z8</accession>
<dbReference type="EMBL" id="QSBY01000004">
    <property type="protein sequence ID" value="RHW72735.1"/>
    <property type="molecule type" value="Genomic_DNA"/>
</dbReference>
<reference evidence="11 12" key="1">
    <citation type="submission" date="2018-09" db="EMBL/GenBank/DDBJ databases">
        <title>whole genome sequence of T. equiperdum IVM-t1 strain.</title>
        <authorList>
            <person name="Suganuma K."/>
        </authorList>
    </citation>
    <scope>NUCLEOTIDE SEQUENCE [LARGE SCALE GENOMIC DNA]</scope>
    <source>
        <strain evidence="11 12">IVM-t1</strain>
    </source>
</reference>
<gene>
    <name evidence="11" type="ORF">DPX39_040036000</name>
</gene>
<keyword evidence="3" id="KW-1003">Cell membrane</keyword>